<keyword evidence="15" id="KW-1185">Reference proteome</keyword>
<dbReference type="Pfam" id="PF13177">
    <property type="entry name" value="DNA_pol3_delta2"/>
    <property type="match status" value="1"/>
</dbReference>
<evidence type="ECO:0000313" key="15">
    <source>
        <dbReference type="Proteomes" id="UP000225972"/>
    </source>
</evidence>
<evidence type="ECO:0000256" key="7">
    <source>
        <dbReference type="ARBA" id="ARBA00022833"/>
    </source>
</evidence>
<evidence type="ECO:0000256" key="11">
    <source>
        <dbReference type="RuleBase" id="RU364063"/>
    </source>
</evidence>
<dbReference type="InterPro" id="IPR003593">
    <property type="entry name" value="AAA+_ATPase"/>
</dbReference>
<dbReference type="CDD" id="cd18137">
    <property type="entry name" value="HLD_clamp_pol_III_gamma_tau"/>
    <property type="match status" value="1"/>
</dbReference>
<feature type="domain" description="AAA+ ATPase" evidence="13">
    <location>
        <begin position="41"/>
        <end position="188"/>
    </location>
</feature>
<dbReference type="Gene3D" id="3.40.50.300">
    <property type="entry name" value="P-loop containing nucleotide triphosphate hydrolases"/>
    <property type="match status" value="1"/>
</dbReference>
<dbReference type="OrthoDB" id="9810148at2"/>
<sequence>MSDTPEYQVLARKYRPETFADLVGQDAMVRTLRNAFEADRIAQAFVMTGIRGTGKTTTARIIAKGMNCIGEDGQGGPTTDPCGKCEHCQAIMEGRHVDVMEMDAASRTGVNDIREIIDSVHYRAASARYKIYIIDEVHMLSTSAFNALLKTLEEPPAHVKFIFATTEIRKVPVTVLSRCQRFDLRRIEPEDQIALLRKIATAEGGEITDEALALITRAAEGSARDATSLLDQAISHGAGETTADQVRAMLGLADRGRVMDLFERIMRGDAAGALQELASQYADGADPLAILKDLAELTHWISVVKITPDAAEDPTISPDERARGLAFADGLGMRSLSRSWQMLLKAIEEVSNAPSSMMAAEMAVIRLTHVADLPAPEELIRKLQETAPPPGPGPQGGGMMHQGGGAGAQATGMPNPTHPGPAAPGNGGPVAFAGGAVTALATDQGLAKYATFEHVLELIRVNRDVKMLVEIEGNLRLAAYQPGRIEFAPTETAAPDLAARLGGALQRWTGQRWVVTVVNECNTPTIVERRDAARLALHAKAEEHPLVQAVVAAFPKAEILEVRTPEQIAAEAQEEALPEVEDEWDPFEED</sequence>
<name>A0A238J9L9_9RHOB</name>
<dbReference type="SUPFAM" id="SSF48019">
    <property type="entry name" value="post-AAA+ oligomerization domain-like"/>
    <property type="match status" value="1"/>
</dbReference>
<feature type="compositionally biased region" description="Gly residues" evidence="12">
    <location>
        <begin position="394"/>
        <end position="407"/>
    </location>
</feature>
<feature type="region of interest" description="Disordered" evidence="12">
    <location>
        <begin position="384"/>
        <end position="427"/>
    </location>
</feature>
<evidence type="ECO:0000256" key="9">
    <source>
        <dbReference type="ARBA" id="ARBA00022932"/>
    </source>
</evidence>
<dbReference type="PANTHER" id="PTHR11669">
    <property type="entry name" value="REPLICATION FACTOR C / DNA POLYMERASE III GAMMA-TAU SUBUNIT"/>
    <property type="match status" value="1"/>
</dbReference>
<evidence type="ECO:0000256" key="8">
    <source>
        <dbReference type="ARBA" id="ARBA00022840"/>
    </source>
</evidence>
<dbReference type="NCBIfam" id="NF004046">
    <property type="entry name" value="PRK05563.1"/>
    <property type="match status" value="1"/>
</dbReference>
<dbReference type="GO" id="GO:0003887">
    <property type="term" value="F:DNA-directed DNA polymerase activity"/>
    <property type="evidence" value="ECO:0007669"/>
    <property type="project" value="UniProtKB-KW"/>
</dbReference>
<dbReference type="CDD" id="cd00009">
    <property type="entry name" value="AAA"/>
    <property type="match status" value="1"/>
</dbReference>
<comment type="similarity">
    <text evidence="1 11">Belongs to the DnaX/STICHEL family.</text>
</comment>
<accession>A0A238J9L9</accession>
<evidence type="ECO:0000256" key="3">
    <source>
        <dbReference type="ARBA" id="ARBA00022695"/>
    </source>
</evidence>
<dbReference type="FunFam" id="1.20.272.10:FF:000003">
    <property type="entry name" value="DNA polymerase III subunit gamma/tau"/>
    <property type="match status" value="1"/>
</dbReference>
<evidence type="ECO:0000256" key="10">
    <source>
        <dbReference type="ARBA" id="ARBA00049244"/>
    </source>
</evidence>
<dbReference type="FunFam" id="3.40.50.300:FF:000014">
    <property type="entry name" value="DNA polymerase III subunit gamma/tau"/>
    <property type="match status" value="1"/>
</dbReference>
<keyword evidence="4 11" id="KW-0235">DNA replication</keyword>
<evidence type="ECO:0000256" key="6">
    <source>
        <dbReference type="ARBA" id="ARBA00022741"/>
    </source>
</evidence>
<evidence type="ECO:0000256" key="5">
    <source>
        <dbReference type="ARBA" id="ARBA00022723"/>
    </source>
</evidence>
<evidence type="ECO:0000259" key="13">
    <source>
        <dbReference type="SMART" id="SM00382"/>
    </source>
</evidence>
<keyword evidence="3 11" id="KW-0548">Nucleotidyltransferase</keyword>
<dbReference type="RefSeq" id="WP_099243514.1">
    <property type="nucleotide sequence ID" value="NZ_FXXP01000001.1"/>
</dbReference>
<dbReference type="GO" id="GO:0003677">
    <property type="term" value="F:DNA binding"/>
    <property type="evidence" value="ECO:0007669"/>
    <property type="project" value="InterPro"/>
</dbReference>
<dbReference type="Pfam" id="PF22608">
    <property type="entry name" value="DNAX_ATPase_lid"/>
    <property type="match status" value="1"/>
</dbReference>
<keyword evidence="8 11" id="KW-0067">ATP-binding</keyword>
<dbReference type="InterPro" id="IPR008921">
    <property type="entry name" value="DNA_pol3_clamp-load_cplx_C"/>
</dbReference>
<dbReference type="Proteomes" id="UP000225972">
    <property type="component" value="Unassembled WGS sequence"/>
</dbReference>
<evidence type="ECO:0000256" key="2">
    <source>
        <dbReference type="ARBA" id="ARBA00022679"/>
    </source>
</evidence>
<dbReference type="FunFam" id="1.10.8.60:FF:000013">
    <property type="entry name" value="DNA polymerase III subunit gamma/tau"/>
    <property type="match status" value="1"/>
</dbReference>
<evidence type="ECO:0000256" key="1">
    <source>
        <dbReference type="ARBA" id="ARBA00006360"/>
    </source>
</evidence>
<dbReference type="InterPro" id="IPR045085">
    <property type="entry name" value="HLD_clamp_pol_III_gamma_tau"/>
</dbReference>
<gene>
    <name evidence="14" type="primary">dnaX_1</name>
    <name evidence="11" type="synonym">dnaX</name>
    <name evidence="14" type="ORF">TRP8649_01462</name>
</gene>
<dbReference type="Gene3D" id="1.20.272.10">
    <property type="match status" value="1"/>
</dbReference>
<dbReference type="Pfam" id="PF12362">
    <property type="entry name" value="DUF3646"/>
    <property type="match status" value="1"/>
</dbReference>
<dbReference type="SMART" id="SM00382">
    <property type="entry name" value="AAA"/>
    <property type="match status" value="1"/>
</dbReference>
<comment type="function">
    <text evidence="11">DNA polymerase III is a complex, multichain enzyme responsible for most of the replicative synthesis in bacteria. This DNA polymerase also exhibits 3' to 5' exonuclease activity.</text>
</comment>
<dbReference type="GO" id="GO:0009360">
    <property type="term" value="C:DNA polymerase III complex"/>
    <property type="evidence" value="ECO:0007669"/>
    <property type="project" value="InterPro"/>
</dbReference>
<dbReference type="InterPro" id="IPR050238">
    <property type="entry name" value="DNA_Rep/Repair_Clamp_Loader"/>
</dbReference>
<comment type="subunit">
    <text evidence="11">DNA polymerase III contains a core (composed of alpha, epsilon and theta chains) that associates with a tau subunit. This core dimerizes to form the POLIII' complex. PolIII' associates with the gamma complex (composed of gamma, delta, delta', psi and chi chains) and with the beta chain to form the complete DNA polymerase III complex.</text>
</comment>
<keyword evidence="7" id="KW-0862">Zinc</keyword>
<dbReference type="Pfam" id="PF12169">
    <property type="entry name" value="DNA_pol3_gamma3"/>
    <property type="match status" value="1"/>
</dbReference>
<dbReference type="AlphaFoldDB" id="A0A238J9L9"/>
<keyword evidence="6 11" id="KW-0547">Nucleotide-binding</keyword>
<dbReference type="InterPro" id="IPR022754">
    <property type="entry name" value="DNA_pol_III_gamma-3"/>
</dbReference>
<reference evidence="15" key="1">
    <citation type="submission" date="2017-05" db="EMBL/GenBank/DDBJ databases">
        <authorList>
            <person name="Rodrigo-Torres L."/>
            <person name="Arahal R. D."/>
            <person name="Lucena T."/>
        </authorList>
    </citation>
    <scope>NUCLEOTIDE SEQUENCE [LARGE SCALE GENOMIC DNA]</scope>
    <source>
        <strain evidence="15">CECT 8649</strain>
    </source>
</reference>
<dbReference type="SUPFAM" id="SSF52540">
    <property type="entry name" value="P-loop containing nucleoside triphosphate hydrolases"/>
    <property type="match status" value="1"/>
</dbReference>
<dbReference type="EMBL" id="FXXP01000001">
    <property type="protein sequence ID" value="SMX27358.1"/>
    <property type="molecule type" value="Genomic_DNA"/>
</dbReference>
<dbReference type="GO" id="GO:0005524">
    <property type="term" value="F:ATP binding"/>
    <property type="evidence" value="ECO:0007669"/>
    <property type="project" value="UniProtKB-KW"/>
</dbReference>
<comment type="catalytic activity">
    <reaction evidence="10 11">
        <text>DNA(n) + a 2'-deoxyribonucleoside 5'-triphosphate = DNA(n+1) + diphosphate</text>
        <dbReference type="Rhea" id="RHEA:22508"/>
        <dbReference type="Rhea" id="RHEA-COMP:17339"/>
        <dbReference type="Rhea" id="RHEA-COMP:17340"/>
        <dbReference type="ChEBI" id="CHEBI:33019"/>
        <dbReference type="ChEBI" id="CHEBI:61560"/>
        <dbReference type="ChEBI" id="CHEBI:173112"/>
        <dbReference type="EC" id="2.7.7.7"/>
    </reaction>
</comment>
<dbReference type="EC" id="2.7.7.7" evidence="11"/>
<keyword evidence="9 11" id="KW-0239">DNA-directed DNA polymerase</keyword>
<evidence type="ECO:0000313" key="14">
    <source>
        <dbReference type="EMBL" id="SMX27358.1"/>
    </source>
</evidence>
<keyword evidence="2 11" id="KW-0808">Transferase</keyword>
<protein>
    <recommendedName>
        <fullName evidence="11">DNA polymerase III subunit gamma/tau</fullName>
        <ecNumber evidence="11">2.7.7.7</ecNumber>
    </recommendedName>
</protein>
<dbReference type="Gene3D" id="1.10.8.60">
    <property type="match status" value="1"/>
</dbReference>
<dbReference type="NCBIfam" id="TIGR02397">
    <property type="entry name" value="dnaX_nterm"/>
    <property type="match status" value="1"/>
</dbReference>
<dbReference type="InterPro" id="IPR027417">
    <property type="entry name" value="P-loop_NTPase"/>
</dbReference>
<organism evidence="14 15">
    <name type="scientific">Pelagimonas phthalicica</name>
    <dbReference type="NCBI Taxonomy" id="1037362"/>
    <lineage>
        <taxon>Bacteria</taxon>
        <taxon>Pseudomonadati</taxon>
        <taxon>Pseudomonadota</taxon>
        <taxon>Alphaproteobacteria</taxon>
        <taxon>Rhodobacterales</taxon>
        <taxon>Roseobacteraceae</taxon>
        <taxon>Pelagimonas</taxon>
    </lineage>
</organism>
<evidence type="ECO:0000256" key="12">
    <source>
        <dbReference type="SAM" id="MobiDB-lite"/>
    </source>
</evidence>
<dbReference type="PANTHER" id="PTHR11669:SF0">
    <property type="entry name" value="PROTEIN STICHEL-LIKE 2"/>
    <property type="match status" value="1"/>
</dbReference>
<dbReference type="InterPro" id="IPR012763">
    <property type="entry name" value="DNA_pol_III_sug/sutau_N"/>
</dbReference>
<dbReference type="GO" id="GO:0046872">
    <property type="term" value="F:metal ion binding"/>
    <property type="evidence" value="ECO:0007669"/>
    <property type="project" value="UniProtKB-KW"/>
</dbReference>
<evidence type="ECO:0000256" key="4">
    <source>
        <dbReference type="ARBA" id="ARBA00022705"/>
    </source>
</evidence>
<proteinExistence type="inferred from homology"/>
<dbReference type="InterPro" id="IPR022107">
    <property type="entry name" value="DNA_pol_III_gamma/tau_C"/>
</dbReference>
<dbReference type="NCBIfam" id="NF006585">
    <property type="entry name" value="PRK09111.1"/>
    <property type="match status" value="1"/>
</dbReference>
<dbReference type="GO" id="GO:0006261">
    <property type="term" value="P:DNA-templated DNA replication"/>
    <property type="evidence" value="ECO:0007669"/>
    <property type="project" value="TreeGrafter"/>
</dbReference>
<keyword evidence="5" id="KW-0479">Metal-binding</keyword>